<dbReference type="PANTHER" id="PTHR18934:SF99">
    <property type="entry name" value="ATP-DEPENDENT RNA HELICASE DHX37-RELATED"/>
    <property type="match status" value="1"/>
</dbReference>
<evidence type="ECO:0000256" key="5">
    <source>
        <dbReference type="SAM" id="MobiDB-lite"/>
    </source>
</evidence>
<keyword evidence="2 8" id="KW-0378">Hydrolase</keyword>
<dbReference type="Pfam" id="PF21010">
    <property type="entry name" value="HA2_C"/>
    <property type="match status" value="1"/>
</dbReference>
<dbReference type="InterPro" id="IPR001650">
    <property type="entry name" value="Helicase_C-like"/>
</dbReference>
<keyword evidence="1" id="KW-0547">Nucleotide-binding</keyword>
<feature type="domain" description="Helicase C-terminal" evidence="7">
    <location>
        <begin position="263"/>
        <end position="441"/>
    </location>
</feature>
<dbReference type="RefSeq" id="WP_398279588.1">
    <property type="nucleotide sequence ID" value="NZ_JBITLV010000003.1"/>
</dbReference>
<evidence type="ECO:0000313" key="8">
    <source>
        <dbReference type="EMBL" id="MFI7587597.1"/>
    </source>
</evidence>
<dbReference type="CDD" id="cd18791">
    <property type="entry name" value="SF2_C_RHA"/>
    <property type="match status" value="1"/>
</dbReference>
<organism evidence="8 9">
    <name type="scientific">Spongisporangium articulatum</name>
    <dbReference type="NCBI Taxonomy" id="3362603"/>
    <lineage>
        <taxon>Bacteria</taxon>
        <taxon>Bacillati</taxon>
        <taxon>Actinomycetota</taxon>
        <taxon>Actinomycetes</taxon>
        <taxon>Kineosporiales</taxon>
        <taxon>Kineosporiaceae</taxon>
        <taxon>Spongisporangium</taxon>
    </lineage>
</organism>
<dbReference type="InterPro" id="IPR003593">
    <property type="entry name" value="AAA+_ATPase"/>
</dbReference>
<proteinExistence type="predicted"/>
<evidence type="ECO:0000259" key="6">
    <source>
        <dbReference type="PROSITE" id="PS51192"/>
    </source>
</evidence>
<gene>
    <name evidence="8" type="primary">hrpA</name>
    <name evidence="8" type="ORF">ACIB24_11035</name>
</gene>
<evidence type="ECO:0000256" key="3">
    <source>
        <dbReference type="ARBA" id="ARBA00022806"/>
    </source>
</evidence>
<dbReference type="Gene3D" id="1.20.120.1080">
    <property type="match status" value="1"/>
</dbReference>
<evidence type="ECO:0000256" key="4">
    <source>
        <dbReference type="ARBA" id="ARBA00022840"/>
    </source>
</evidence>
<dbReference type="InterPro" id="IPR010222">
    <property type="entry name" value="RNA_helicase_HrpA"/>
</dbReference>
<dbReference type="Pfam" id="PF00270">
    <property type="entry name" value="DEAD"/>
    <property type="match status" value="1"/>
</dbReference>
<dbReference type="InterPro" id="IPR014001">
    <property type="entry name" value="Helicase_ATP-bd"/>
</dbReference>
<dbReference type="SMART" id="SM00382">
    <property type="entry name" value="AAA"/>
    <property type="match status" value="1"/>
</dbReference>
<dbReference type="Pfam" id="PF00271">
    <property type="entry name" value="Helicase_C"/>
    <property type="match status" value="1"/>
</dbReference>
<evidence type="ECO:0000313" key="9">
    <source>
        <dbReference type="Proteomes" id="UP001612915"/>
    </source>
</evidence>
<dbReference type="Proteomes" id="UP001612915">
    <property type="component" value="Unassembled WGS sequence"/>
</dbReference>
<evidence type="ECO:0000256" key="1">
    <source>
        <dbReference type="ARBA" id="ARBA00022741"/>
    </source>
</evidence>
<dbReference type="Pfam" id="PF11898">
    <property type="entry name" value="DUF3418"/>
    <property type="match status" value="1"/>
</dbReference>
<dbReference type="EMBL" id="JBITLV010000003">
    <property type="protein sequence ID" value="MFI7587597.1"/>
    <property type="molecule type" value="Genomic_DNA"/>
</dbReference>
<dbReference type="PANTHER" id="PTHR18934">
    <property type="entry name" value="ATP-DEPENDENT RNA HELICASE"/>
    <property type="match status" value="1"/>
</dbReference>
<dbReference type="NCBIfam" id="NF008348">
    <property type="entry name" value="PRK11131.1"/>
    <property type="match status" value="1"/>
</dbReference>
<dbReference type="Gene3D" id="3.40.50.300">
    <property type="entry name" value="P-loop containing nucleotide triphosphate hydrolases"/>
    <property type="match status" value="2"/>
</dbReference>
<dbReference type="InterPro" id="IPR027417">
    <property type="entry name" value="P-loop_NTPase"/>
</dbReference>
<evidence type="ECO:0000256" key="2">
    <source>
        <dbReference type="ARBA" id="ARBA00022801"/>
    </source>
</evidence>
<dbReference type="NCBIfam" id="TIGR01967">
    <property type="entry name" value="DEAH_box_HrpA"/>
    <property type="match status" value="1"/>
</dbReference>
<accession>A0ABW8APP1</accession>
<dbReference type="GO" id="GO:0016787">
    <property type="term" value="F:hydrolase activity"/>
    <property type="evidence" value="ECO:0007669"/>
    <property type="project" value="UniProtKB-KW"/>
</dbReference>
<dbReference type="InterPro" id="IPR011545">
    <property type="entry name" value="DEAD/DEAH_box_helicase_dom"/>
</dbReference>
<dbReference type="InterPro" id="IPR024590">
    <property type="entry name" value="HrpA_C"/>
</dbReference>
<name>A0ABW8APP1_9ACTN</name>
<dbReference type="PROSITE" id="PS51194">
    <property type="entry name" value="HELICASE_CTER"/>
    <property type="match status" value="1"/>
</dbReference>
<evidence type="ECO:0000259" key="7">
    <source>
        <dbReference type="PROSITE" id="PS51194"/>
    </source>
</evidence>
<dbReference type="PROSITE" id="PS51192">
    <property type="entry name" value="HELICASE_ATP_BIND_1"/>
    <property type="match status" value="1"/>
</dbReference>
<feature type="domain" description="Helicase ATP-binding" evidence="6">
    <location>
        <begin position="59"/>
        <end position="222"/>
    </location>
</feature>
<comment type="caution">
    <text evidence="8">The sequence shown here is derived from an EMBL/GenBank/DDBJ whole genome shotgun (WGS) entry which is preliminary data.</text>
</comment>
<dbReference type="GO" id="GO:0003724">
    <property type="term" value="F:RNA helicase activity"/>
    <property type="evidence" value="ECO:0007669"/>
    <property type="project" value="UniProtKB-EC"/>
</dbReference>
<keyword evidence="3 8" id="KW-0347">Helicase</keyword>
<dbReference type="SMART" id="SM00847">
    <property type="entry name" value="HA2"/>
    <property type="match status" value="1"/>
</dbReference>
<reference evidence="8 9" key="1">
    <citation type="submission" date="2024-10" db="EMBL/GenBank/DDBJ databases">
        <title>The Natural Products Discovery Center: Release of the First 8490 Sequenced Strains for Exploring Actinobacteria Biosynthetic Diversity.</title>
        <authorList>
            <person name="Kalkreuter E."/>
            <person name="Kautsar S.A."/>
            <person name="Yang D."/>
            <person name="Bader C.D."/>
            <person name="Teijaro C.N."/>
            <person name="Fluegel L."/>
            <person name="Davis C.M."/>
            <person name="Simpson J.R."/>
            <person name="Lauterbach L."/>
            <person name="Steele A.D."/>
            <person name="Gui C."/>
            <person name="Meng S."/>
            <person name="Li G."/>
            <person name="Viehrig K."/>
            <person name="Ye F."/>
            <person name="Su P."/>
            <person name="Kiefer A.F."/>
            <person name="Nichols A."/>
            <person name="Cepeda A.J."/>
            <person name="Yan W."/>
            <person name="Fan B."/>
            <person name="Jiang Y."/>
            <person name="Adhikari A."/>
            <person name="Zheng C.-J."/>
            <person name="Schuster L."/>
            <person name="Cowan T.M."/>
            <person name="Smanski M.J."/>
            <person name="Chevrette M.G."/>
            <person name="De Carvalho L.P.S."/>
            <person name="Shen B."/>
        </authorList>
    </citation>
    <scope>NUCLEOTIDE SEQUENCE [LARGE SCALE GENOMIC DNA]</scope>
    <source>
        <strain evidence="8 9">NPDC049639</strain>
    </source>
</reference>
<dbReference type="EC" id="3.6.4.13" evidence="8"/>
<dbReference type="InterPro" id="IPR007502">
    <property type="entry name" value="Helicase-assoc_dom"/>
</dbReference>
<sequence>METTAWAARFTELERSLATDPISGRDGDAAAHRLARYERLDGSVTYPDLPVAQRRDDLLAAIRDHQVVVVAGETGSGKTTQLPKICLELGRGVRGLIGHTQPRRIAARSVAERLAEELGTDLGDVVGYTVRFTDQVSTSTLVRLMTDGILLAEIQRDPLLNRYDTLIIDEAHERSLTIDFLLGYLKRLLPRRPDLKVVITSATIDPEAFARHFGTPDEPAPIIEVSGRTYPVEVRYRPLEAEVPDDDELGEKARPEPRDQTQGILDAVQELATEPERGGPGDILVFLSGEREIRDTADALGDATRRGGLPANTEIVPLYGRLSAAEQHRVFAAHPAGVRRVVLATNVAETSLTVPGIRYVVDTGTARISRYSQRTKVQRLPIEPISQASANQRAGRCGRLADGVCIRLYSQEDYESRPEFTEPEILRTGLAAVILQMTSLGLGEVADFPFLDPPDARQVKDGVALLHELAAIDPSQSDPNRRLTGIGRTLARLPVDPRLARMLVEAHHGGVLREVLPIVAGLAIMDPRERPTDAQAQADQAHARFKDPTSDFLAYLNLWRYLQEQQRELSSSAFRRLCRAEYLHYLRVREWQDLHQQLVTVLKRARMAPPRGEVAETVDADAVHLALLAGLLSQVGVLDERSASAAAQAARQKGRRPPMKEYLGARGAKFVIAPGSSLFRTGPDWVMVAELVETSRLFGRTAAKIDPLWIERLAGHLVRRSYSEPRWERRRGSAVATEKVTLYGVPVVPARTVGYARVDPEVSRELFIRHALVEGDWRTNHRFFHENRRLLEDVGELEDRARRRDMVVDDDALFDFYDQRLPADVVSAVHFDSWWKGARRERPDLLSFWTSMLLTPAARGVDEAEHPTSWKVPTPAGELDLPLTYQFEPGTAADGVTVHVPLAVLNQVPSEPFGWQIPGLRVELVTELIRSLPKAVRKEFAPAPDNARTVLQRLDATEATPPGALLPTLAAELAAMRGVDVPVDAFDLTKVPTHLRITFRIEDEDRRPVGEGKDLDALRERLAAKLRAAISGAVTARPGPGKPTTSAGHALNRDGLTAWPDDLPELPQTVEGPPTPGSGGIPVTGFPALVDRGKSVSIRVFESRAEQQRMMGPGTRRLIAVQVPSPAKNVLPGLSQAQKLALASAPHRDASALFDDCLQAAIDNLVLEHGGPEWTASGFADLLGAVRSALLVETTRVMVQTATVLDLARQAGTLVRGTSSPALLASLADARAQLEGLVHPGFVTEAGVRKLPDLERYLQALLHRLERLPERAQRDQALLYQVRSAQEEYDTVVAALPRERRGDPDVTSIRWTIEELRVSLFGGGIRTAYPVSPQRITKALAALS</sequence>
<keyword evidence="9" id="KW-1185">Reference proteome</keyword>
<dbReference type="InterPro" id="IPR011709">
    <property type="entry name" value="DEAD-box_helicase_OB_fold"/>
</dbReference>
<keyword evidence="4" id="KW-0067">ATP-binding</keyword>
<feature type="region of interest" description="Disordered" evidence="5">
    <location>
        <begin position="1034"/>
        <end position="1061"/>
    </location>
</feature>
<dbReference type="SMART" id="SM00490">
    <property type="entry name" value="HELICc"/>
    <property type="match status" value="1"/>
</dbReference>
<dbReference type="SUPFAM" id="SSF52540">
    <property type="entry name" value="P-loop containing nucleoside triphosphate hydrolases"/>
    <property type="match status" value="1"/>
</dbReference>
<dbReference type="CDD" id="cd17989">
    <property type="entry name" value="DEXHc_HrpA"/>
    <property type="match status" value="1"/>
</dbReference>
<dbReference type="SMART" id="SM00487">
    <property type="entry name" value="DEXDc"/>
    <property type="match status" value="1"/>
</dbReference>
<dbReference type="Pfam" id="PF07717">
    <property type="entry name" value="OB_NTP_bind"/>
    <property type="match status" value="1"/>
</dbReference>
<protein>
    <submittedName>
        <fullName evidence="8">ATP-dependent RNA helicase HrpA</fullName>
        <ecNumber evidence="8">3.6.4.13</ecNumber>
    </submittedName>
</protein>